<feature type="region of interest" description="Disordered" evidence="1">
    <location>
        <begin position="152"/>
        <end position="175"/>
    </location>
</feature>
<sequence>MEYSMAALKVIHWLVSSNSDTSQGVPEDICDRSHLASVRTELIDGDLIWAEDSMSQDSSLVLKDDSRLQASSLSQKYLSAAPLVWILSTLRDEGSLSSLHQSLPTQVPATGQQIDESEFNEIVEFLENEGLLRGTVRRADGTLMNPEITIQGKSALGSGKDPADHSRATSSSFVSNTNYGDSYSSTINGNQNGAVQLGRNNTMTYTAGSGGDEIELLRQTVSDFRQRLNQVELDDQLLSEQHQVLDFAQDCVDQGKANLAIRMLRSFTEQIPAALVSTFMTAAATSLGILGG</sequence>
<accession>A0A7W8YD40</accession>
<evidence type="ECO:0000256" key="1">
    <source>
        <dbReference type="SAM" id="MobiDB-lite"/>
    </source>
</evidence>
<reference evidence="2 3" key="1">
    <citation type="submission" date="2020-08" db="EMBL/GenBank/DDBJ databases">
        <title>Sequencing the genomes of 1000 actinobacteria strains.</title>
        <authorList>
            <person name="Klenk H.-P."/>
        </authorList>
    </citation>
    <scope>NUCLEOTIDE SEQUENCE [LARGE SCALE GENOMIC DNA]</scope>
    <source>
        <strain evidence="2 3">DSM 23694</strain>
    </source>
</reference>
<keyword evidence="3" id="KW-1185">Reference proteome</keyword>
<protein>
    <submittedName>
        <fullName evidence="2">Uncharacterized protein</fullName>
    </submittedName>
</protein>
<dbReference type="AlphaFoldDB" id="A0A7W8YD40"/>
<dbReference type="EMBL" id="JACHBL010000002">
    <property type="protein sequence ID" value="MBB5599338.1"/>
    <property type="molecule type" value="Genomic_DNA"/>
</dbReference>
<dbReference type="Proteomes" id="UP000523863">
    <property type="component" value="Unassembled WGS sequence"/>
</dbReference>
<proteinExistence type="predicted"/>
<dbReference type="RefSeq" id="WP_183645158.1">
    <property type="nucleotide sequence ID" value="NZ_JACHBL010000002.1"/>
</dbReference>
<name>A0A7W8YD40_9MICC</name>
<evidence type="ECO:0000313" key="3">
    <source>
        <dbReference type="Proteomes" id="UP000523863"/>
    </source>
</evidence>
<organism evidence="2 3">
    <name type="scientific">Neomicrococcus lactis</name>
    <dbReference type="NCBI Taxonomy" id="732241"/>
    <lineage>
        <taxon>Bacteria</taxon>
        <taxon>Bacillati</taxon>
        <taxon>Actinomycetota</taxon>
        <taxon>Actinomycetes</taxon>
        <taxon>Micrococcales</taxon>
        <taxon>Micrococcaceae</taxon>
        <taxon>Neomicrococcus</taxon>
    </lineage>
</organism>
<comment type="caution">
    <text evidence="2">The sequence shown here is derived from an EMBL/GenBank/DDBJ whole genome shotgun (WGS) entry which is preliminary data.</text>
</comment>
<evidence type="ECO:0000313" key="2">
    <source>
        <dbReference type="EMBL" id="MBB5599338.1"/>
    </source>
</evidence>
<gene>
    <name evidence="2" type="ORF">BKA12_002477</name>
</gene>